<name>A0ABS5VVW1_9BACT</name>
<keyword evidence="1" id="KW-1133">Transmembrane helix</keyword>
<dbReference type="Pfam" id="PF24681">
    <property type="entry name" value="Kelch_KLHDC2_KLHL20_DRC7"/>
    <property type="match status" value="1"/>
</dbReference>
<keyword evidence="1" id="KW-0472">Membrane</keyword>
<dbReference type="SUPFAM" id="SSF117281">
    <property type="entry name" value="Kelch motif"/>
    <property type="match status" value="1"/>
</dbReference>
<dbReference type="Proteomes" id="UP000772618">
    <property type="component" value="Unassembled WGS sequence"/>
</dbReference>
<dbReference type="GO" id="GO:0003677">
    <property type="term" value="F:DNA binding"/>
    <property type="evidence" value="ECO:0007669"/>
    <property type="project" value="UniProtKB-KW"/>
</dbReference>
<dbReference type="PANTHER" id="PTHR35807">
    <property type="entry name" value="TRANSCRIPTIONAL REGULATOR REDD-RELATED"/>
    <property type="match status" value="1"/>
</dbReference>
<dbReference type="RefSeq" id="WP_254155143.1">
    <property type="nucleotide sequence ID" value="NZ_JAHESD010000048.1"/>
</dbReference>
<organism evidence="2 3">
    <name type="scientific">Chryseosolibacter indicus</name>
    <dbReference type="NCBI Taxonomy" id="2782351"/>
    <lineage>
        <taxon>Bacteria</taxon>
        <taxon>Pseudomonadati</taxon>
        <taxon>Bacteroidota</taxon>
        <taxon>Cytophagia</taxon>
        <taxon>Cytophagales</taxon>
        <taxon>Chryseotaleaceae</taxon>
        <taxon>Chryseosolibacter</taxon>
    </lineage>
</organism>
<dbReference type="InterPro" id="IPR015915">
    <property type="entry name" value="Kelch-typ_b-propeller"/>
</dbReference>
<evidence type="ECO:0000313" key="2">
    <source>
        <dbReference type="EMBL" id="MBT1705188.1"/>
    </source>
</evidence>
<comment type="caution">
    <text evidence="2">The sequence shown here is derived from an EMBL/GenBank/DDBJ whole genome shotgun (WGS) entry which is preliminary data.</text>
</comment>
<dbReference type="EMBL" id="JAHESD010000048">
    <property type="protein sequence ID" value="MBT1705188.1"/>
    <property type="molecule type" value="Genomic_DNA"/>
</dbReference>
<feature type="transmembrane region" description="Helical" evidence="1">
    <location>
        <begin position="552"/>
        <end position="572"/>
    </location>
</feature>
<dbReference type="PANTHER" id="PTHR35807:SF1">
    <property type="entry name" value="TRANSCRIPTIONAL REGULATOR REDD"/>
    <property type="match status" value="1"/>
</dbReference>
<keyword evidence="2" id="KW-0238">DNA-binding</keyword>
<protein>
    <submittedName>
        <fullName evidence="2">DNA-binding transcriptional activator</fullName>
    </submittedName>
</protein>
<reference evidence="2 3" key="1">
    <citation type="submission" date="2021-05" db="EMBL/GenBank/DDBJ databases">
        <title>A Polyphasic approach of four new species of the genus Ohtaekwangia: Ohtaekwangia histidinii sp. nov., Ohtaekwangia cretensis sp. nov., Ohtaekwangia indiensis sp. nov., Ohtaekwangia reichenbachii sp. nov. from diverse environment.</title>
        <authorList>
            <person name="Octaviana S."/>
        </authorList>
    </citation>
    <scope>NUCLEOTIDE SEQUENCE [LARGE SCALE GENOMIC DNA]</scope>
    <source>
        <strain evidence="2 3">PWU20</strain>
    </source>
</reference>
<dbReference type="InterPro" id="IPR051677">
    <property type="entry name" value="AfsR-DnrI-RedD_regulator"/>
</dbReference>
<proteinExistence type="predicted"/>
<sequence length="843" mass="97507">MLSIIKLCFYIVLFFVFLPLQATTPGGLKFHGSEQPIDKRTSYDVFGEHVAEFAGSFNIEFNCALYPTTEIGYLIRIKNRDSNRIYNLFYDGQGNDLTFRFNEEGKNNLIDARMNRESLLNMQWFKMKISFDLNSDSIYLTIHNRTFSAAGNELSDVYKPVVLFGRSEHIIDVPSFAIKDLAIGGQEKYYFPLNESKGGVVHDVNGDVFGKIANPDWLVNDAYHWRHKITFRSQSVAGANYNAERKEIYYYNRDSLRIYNVRSGATDIKIFEEECPVQLTLGTNFMDTQRDKLYAYEVYRENYDGPTVASLDLNTYQWTAENADQLRSPLHHHGSYFDPSTNQFTLFGGFGRMRYSKDFFTYDLVKKQWDTLRGFSGDFLSPRYFSSVGYLKETNSIYIFGGMGNESGEHTVGRKYYYDLYKVDLNTKRISKLWEIPWKQDNMVPVRGMVILNDSSFYTLCYPEHFSESLLKLYQFSLKDGSYQVLGDSIPIHSDKITTNANLYYDSTLNNLYAVVQEFEDDISSDLKVYSLSFPPLTAKELASYSREKNKYALAIVAISILLVSAVGYFLYKKSKSKKQIDAEEVHPETEPLADIKVETTTKPEPVTRANAIYLFGDFTVRDRKNRDITYMFSAQLKQMFCLILQYSTIDDGIGSQRLSNILWPDRPADKVKNSRGVTINHLRKVLSELDGIELIYDKGSFKIEQTEASYCDYTRCMQLIFSHETERNRDELVEILSRGKFLQLFDHPLFDTLKEETEKKLEPVLLLEMEKSFTEELYPTTLALADALFNIDPLNDAALTYQVKAMQKLRMNDEARIRYQAFIIEYKKAMGTDYPHAYKTLS</sequence>
<keyword evidence="1" id="KW-0812">Transmembrane</keyword>
<keyword evidence="3" id="KW-1185">Reference proteome</keyword>
<evidence type="ECO:0000313" key="3">
    <source>
        <dbReference type="Proteomes" id="UP000772618"/>
    </source>
</evidence>
<gene>
    <name evidence="2" type="ORF">KK060_17980</name>
</gene>
<accession>A0ABS5VVW1</accession>
<evidence type="ECO:0000256" key="1">
    <source>
        <dbReference type="SAM" id="Phobius"/>
    </source>
</evidence>
<dbReference type="Gene3D" id="2.120.10.80">
    <property type="entry name" value="Kelch-type beta propeller"/>
    <property type="match status" value="1"/>
</dbReference>